<protein>
    <submittedName>
        <fullName evidence="2">Uncharacterized protein</fullName>
    </submittedName>
</protein>
<comment type="caution">
    <text evidence="2">The sequence shown here is derived from an EMBL/GenBank/DDBJ whole genome shotgun (WGS) entry which is preliminary data.</text>
</comment>
<evidence type="ECO:0000313" key="2">
    <source>
        <dbReference type="EMBL" id="KAK1132816.1"/>
    </source>
</evidence>
<organism evidence="2 3">
    <name type="scientific">Melipona bicolor</name>
    <dbReference type="NCBI Taxonomy" id="60889"/>
    <lineage>
        <taxon>Eukaryota</taxon>
        <taxon>Metazoa</taxon>
        <taxon>Ecdysozoa</taxon>
        <taxon>Arthropoda</taxon>
        <taxon>Hexapoda</taxon>
        <taxon>Insecta</taxon>
        <taxon>Pterygota</taxon>
        <taxon>Neoptera</taxon>
        <taxon>Endopterygota</taxon>
        <taxon>Hymenoptera</taxon>
        <taxon>Apocrita</taxon>
        <taxon>Aculeata</taxon>
        <taxon>Apoidea</taxon>
        <taxon>Anthophila</taxon>
        <taxon>Apidae</taxon>
        <taxon>Melipona</taxon>
    </lineage>
</organism>
<accession>A0AA40G989</accession>
<gene>
    <name evidence="2" type="ORF">K0M31_014188</name>
</gene>
<dbReference type="EMBL" id="JAHYIQ010000004">
    <property type="protein sequence ID" value="KAK1132816.1"/>
    <property type="molecule type" value="Genomic_DNA"/>
</dbReference>
<name>A0AA40G989_9HYME</name>
<feature type="region of interest" description="Disordered" evidence="1">
    <location>
        <begin position="61"/>
        <end position="92"/>
    </location>
</feature>
<evidence type="ECO:0000313" key="3">
    <source>
        <dbReference type="Proteomes" id="UP001177670"/>
    </source>
</evidence>
<evidence type="ECO:0000256" key="1">
    <source>
        <dbReference type="SAM" id="MobiDB-lite"/>
    </source>
</evidence>
<sequence>LLNFAEVTVEICNSERLSNSGFPNLASTFVKELRLLELLNLELFSSMNTFKEQSNKFLSKCKRESEPMKSQDFPKNSRRYSSDNSLRSLVLQ</sequence>
<keyword evidence="3" id="KW-1185">Reference proteome</keyword>
<proteinExistence type="predicted"/>
<dbReference type="Proteomes" id="UP001177670">
    <property type="component" value="Unassembled WGS sequence"/>
</dbReference>
<dbReference type="AlphaFoldDB" id="A0AA40G989"/>
<reference evidence="2" key="1">
    <citation type="submission" date="2021-10" db="EMBL/GenBank/DDBJ databases">
        <title>Melipona bicolor Genome sequencing and assembly.</title>
        <authorList>
            <person name="Araujo N.S."/>
            <person name="Arias M.C."/>
        </authorList>
    </citation>
    <scope>NUCLEOTIDE SEQUENCE</scope>
    <source>
        <strain evidence="2">USP_2M_L1-L4_2017</strain>
        <tissue evidence="2">Whole body</tissue>
    </source>
</reference>
<feature type="compositionally biased region" description="Polar residues" evidence="1">
    <location>
        <begin position="82"/>
        <end position="92"/>
    </location>
</feature>
<feature type="non-terminal residue" evidence="2">
    <location>
        <position position="1"/>
    </location>
</feature>
<feature type="non-terminal residue" evidence="2">
    <location>
        <position position="92"/>
    </location>
</feature>